<accession>A0AAQ3WW71</accession>
<gene>
    <name evidence="1" type="ORF">U9M48_023967</name>
</gene>
<dbReference type="PANTHER" id="PTHR48475:SF1">
    <property type="entry name" value="RNASE H TYPE-1 DOMAIN-CONTAINING PROTEIN"/>
    <property type="match status" value="1"/>
</dbReference>
<dbReference type="InterPro" id="IPR036397">
    <property type="entry name" value="RNaseH_sf"/>
</dbReference>
<sequence>MILDALKKRIFDKNEKFTGKWIRELPYVVWSLRTQPSKALAGNTPFFMVYGSEAVLPADLQFGAPRLAFKNIAEAEATRIEEIDLLKEEHLNSVIQSAHYQQTLCRYHDRNMRPRCFSIGELVLRRVLKTTGQHKLSPP</sequence>
<dbReference type="Proteomes" id="UP001341281">
    <property type="component" value="Chromosome 05"/>
</dbReference>
<dbReference type="AlphaFoldDB" id="A0AAQ3WW71"/>
<name>A0AAQ3WW71_PASNO</name>
<dbReference type="Gene3D" id="3.30.420.10">
    <property type="entry name" value="Ribonuclease H-like superfamily/Ribonuclease H"/>
    <property type="match status" value="1"/>
</dbReference>
<evidence type="ECO:0000313" key="1">
    <source>
        <dbReference type="EMBL" id="WVZ75955.1"/>
    </source>
</evidence>
<organism evidence="1 2">
    <name type="scientific">Paspalum notatum var. saurae</name>
    <dbReference type="NCBI Taxonomy" id="547442"/>
    <lineage>
        <taxon>Eukaryota</taxon>
        <taxon>Viridiplantae</taxon>
        <taxon>Streptophyta</taxon>
        <taxon>Embryophyta</taxon>
        <taxon>Tracheophyta</taxon>
        <taxon>Spermatophyta</taxon>
        <taxon>Magnoliopsida</taxon>
        <taxon>Liliopsida</taxon>
        <taxon>Poales</taxon>
        <taxon>Poaceae</taxon>
        <taxon>PACMAD clade</taxon>
        <taxon>Panicoideae</taxon>
        <taxon>Andropogonodae</taxon>
        <taxon>Paspaleae</taxon>
        <taxon>Paspalinae</taxon>
        <taxon>Paspalum</taxon>
    </lineage>
</organism>
<proteinExistence type="predicted"/>
<reference evidence="1 2" key="1">
    <citation type="submission" date="2024-02" db="EMBL/GenBank/DDBJ databases">
        <title>High-quality chromosome-scale genome assembly of Pensacola bahiagrass (Paspalum notatum Flugge var. saurae).</title>
        <authorList>
            <person name="Vega J.M."/>
            <person name="Podio M."/>
            <person name="Orjuela J."/>
            <person name="Siena L.A."/>
            <person name="Pessino S.C."/>
            <person name="Combes M.C."/>
            <person name="Mariac C."/>
            <person name="Albertini E."/>
            <person name="Pupilli F."/>
            <person name="Ortiz J.P.A."/>
            <person name="Leblanc O."/>
        </authorList>
    </citation>
    <scope>NUCLEOTIDE SEQUENCE [LARGE SCALE GENOMIC DNA]</scope>
    <source>
        <strain evidence="1">R1</strain>
        <tissue evidence="1">Leaf</tissue>
    </source>
</reference>
<dbReference type="GO" id="GO:0003676">
    <property type="term" value="F:nucleic acid binding"/>
    <property type="evidence" value="ECO:0007669"/>
    <property type="project" value="InterPro"/>
</dbReference>
<dbReference type="EMBL" id="CP144749">
    <property type="protein sequence ID" value="WVZ75955.1"/>
    <property type="molecule type" value="Genomic_DNA"/>
</dbReference>
<evidence type="ECO:0000313" key="2">
    <source>
        <dbReference type="Proteomes" id="UP001341281"/>
    </source>
</evidence>
<protein>
    <submittedName>
        <fullName evidence="1">Uncharacterized protein</fullName>
    </submittedName>
</protein>
<dbReference type="PANTHER" id="PTHR48475">
    <property type="entry name" value="RIBONUCLEASE H"/>
    <property type="match status" value="1"/>
</dbReference>
<keyword evidence="2" id="KW-1185">Reference proteome</keyword>